<dbReference type="InterPro" id="IPR001610">
    <property type="entry name" value="PAC"/>
</dbReference>
<dbReference type="PROSITE" id="PS50113">
    <property type="entry name" value="PAC"/>
    <property type="match status" value="3"/>
</dbReference>
<keyword evidence="8" id="KW-0472">Membrane</keyword>
<dbReference type="SUPFAM" id="SSF55781">
    <property type="entry name" value="GAF domain-like"/>
    <property type="match status" value="1"/>
</dbReference>
<evidence type="ECO:0000256" key="7">
    <source>
        <dbReference type="ARBA" id="ARBA00023012"/>
    </source>
</evidence>
<dbReference type="Pfam" id="PF08448">
    <property type="entry name" value="PAS_4"/>
    <property type="match status" value="2"/>
</dbReference>
<dbReference type="InterPro" id="IPR005467">
    <property type="entry name" value="His_kinase_dom"/>
</dbReference>
<dbReference type="InterPro" id="IPR000014">
    <property type="entry name" value="PAS"/>
</dbReference>
<dbReference type="NCBIfam" id="TIGR00229">
    <property type="entry name" value="sensory_box"/>
    <property type="match status" value="2"/>
</dbReference>
<keyword evidence="7" id="KW-0902">Two-component regulatory system</keyword>
<sequence length="1089" mass="123180">MFQGIVAETDFISPVTDRWVRLTAAPGSNGVVMSFVDIHDLKFAEYADHQFKLLVTAGSNIVYRMSADWTRMYHLKGKNMLVDTEKVTGNWMDKYIPETDQLLVRACIAQAIESKSIFELEHQVIQADGSLGWIYSRAVPVFDSQDQITEWLGAVSDITMRKKGEHALRESQKSFKISAAKYLSLFNSIDQGFCVIKVLFDGNQKATDYQFLEINPAFEAQTGLKDIIGKYMRELAPDHEEHWFRNYGKVALDGMPIRFEAEAVALKRWFDVYAFAIDEPEKHHVAILFNDITARKEIEDKQTFLLKLSDALHPLADPKKTVSVAMQLLAVHLGLSRAQYYEIESKDEYLTSRGGYTDGKSLISKSLQVNEFGVDAKKTFLAGQTMSVRGIESLVGVPVVKDGRLVAVLGLYHKVSHDWSAHEIALAEETAQRTWAAFERAKIEEVLRKTELRLYTVLQQAPIAIAISGSSGEILFRNRVFDELWGRPAHETTARLYSDFYQGFHLDGKAIVSEDWPGSRAVLEGKVIDGEVLEIVRQNGEHIFCAFNAAPIRDEQGSITGGVVLFRDVSVERSVEAALRASEEKYRNELKKEVADRTRELQENYALLQTIYDTNLVGMSVFAPVRDNLEEIVDFQILMVNKLIVSATGRDDMVGKLYAELFPGVKQMGLFDLMVKTFKTGEHGKMEYHYAYDGIDRWYSTMFVKGEDILVSTNLDITERVKAEEERFRNYLLLQQSEDLAQAGSWDFDLLSGALSWSDGMYRLFNLQRGVEVRPEVYLDFATPECLPAAQRIVDHLRNGDRDFEETLEIQVNENATVLHIKANAVKNENGDSVRVLGVNMDITATRETERRLRLLEARQQQEIFQVTLNTQEQERRRVSESLHNGLGQLLYGTKLSLNYLTPETAIENTEKYIQAKHYTQDLLAEAIKETRRISHELMPTVLAEFGLKAAIKEVCSQLQSGVRFNCTVSLGDFKLDNYLELAVFRTVQELMINVVRHANASQATVIVNAKDNEVRVYVKDNGRGMAIKADGKQGIGLSSIRNKVELLKGTISIKGKSTSGTVVDVCFPIYNSNQIKKETHGEDITSRR</sequence>
<evidence type="ECO:0000256" key="5">
    <source>
        <dbReference type="ARBA" id="ARBA00022777"/>
    </source>
</evidence>
<evidence type="ECO:0000256" key="1">
    <source>
        <dbReference type="ARBA" id="ARBA00004651"/>
    </source>
</evidence>
<dbReference type="SUPFAM" id="SSF55874">
    <property type="entry name" value="ATPase domain of HSP90 chaperone/DNA topoisomerase II/histidine kinase"/>
    <property type="match status" value="1"/>
</dbReference>
<keyword evidence="12" id="KW-1185">Reference proteome</keyword>
<dbReference type="Pfam" id="PF02518">
    <property type="entry name" value="HATPase_c"/>
    <property type="match status" value="1"/>
</dbReference>
<evidence type="ECO:0008006" key="13">
    <source>
        <dbReference type="Google" id="ProtNLM"/>
    </source>
</evidence>
<feature type="domain" description="PAC" evidence="10">
    <location>
        <begin position="529"/>
        <end position="581"/>
    </location>
</feature>
<dbReference type="Proteomes" id="UP000094313">
    <property type="component" value="Chromosome"/>
</dbReference>
<dbReference type="Gene3D" id="3.30.565.10">
    <property type="entry name" value="Histidine kinase-like ATPase, C-terminal domain"/>
    <property type="match status" value="1"/>
</dbReference>
<dbReference type="Pfam" id="PF08447">
    <property type="entry name" value="PAS_3"/>
    <property type="match status" value="1"/>
</dbReference>
<proteinExistence type="predicted"/>
<evidence type="ECO:0000256" key="3">
    <source>
        <dbReference type="ARBA" id="ARBA00022679"/>
    </source>
</evidence>
<keyword evidence="3" id="KW-0808">Transferase</keyword>
<evidence type="ECO:0000256" key="4">
    <source>
        <dbReference type="ARBA" id="ARBA00022692"/>
    </source>
</evidence>
<dbReference type="Pfam" id="PF01590">
    <property type="entry name" value="GAF"/>
    <property type="match status" value="1"/>
</dbReference>
<evidence type="ECO:0000259" key="10">
    <source>
        <dbReference type="PROSITE" id="PS50113"/>
    </source>
</evidence>
<dbReference type="EMBL" id="CP017141">
    <property type="protein sequence ID" value="AOM79643.1"/>
    <property type="molecule type" value="Genomic_DNA"/>
</dbReference>
<dbReference type="SMART" id="SM00065">
    <property type="entry name" value="GAF"/>
    <property type="match status" value="1"/>
</dbReference>
<evidence type="ECO:0000313" key="11">
    <source>
        <dbReference type="EMBL" id="AOM79643.1"/>
    </source>
</evidence>
<evidence type="ECO:0000256" key="6">
    <source>
        <dbReference type="ARBA" id="ARBA00022989"/>
    </source>
</evidence>
<dbReference type="InterPro" id="IPR029016">
    <property type="entry name" value="GAF-like_dom_sf"/>
</dbReference>
<dbReference type="CDD" id="cd16917">
    <property type="entry name" value="HATPase_UhpB-NarQ-NarX-like"/>
    <property type="match status" value="1"/>
</dbReference>
<dbReference type="InterPro" id="IPR035965">
    <property type="entry name" value="PAS-like_dom_sf"/>
</dbReference>
<evidence type="ECO:0000256" key="8">
    <source>
        <dbReference type="ARBA" id="ARBA00023136"/>
    </source>
</evidence>
<keyword evidence="6" id="KW-1133">Transmembrane helix</keyword>
<dbReference type="InterPro" id="IPR013655">
    <property type="entry name" value="PAS_fold_3"/>
</dbReference>
<evidence type="ECO:0000259" key="9">
    <source>
        <dbReference type="PROSITE" id="PS50109"/>
    </source>
</evidence>
<dbReference type="InterPro" id="IPR050482">
    <property type="entry name" value="Sensor_HK_TwoCompSys"/>
</dbReference>
<dbReference type="GO" id="GO:0016301">
    <property type="term" value="F:kinase activity"/>
    <property type="evidence" value="ECO:0007669"/>
    <property type="project" value="UniProtKB-KW"/>
</dbReference>
<dbReference type="InterPro" id="IPR003018">
    <property type="entry name" value="GAF"/>
</dbReference>
<dbReference type="SUPFAM" id="SSF55785">
    <property type="entry name" value="PYP-like sensor domain (PAS domain)"/>
    <property type="match status" value="5"/>
</dbReference>
<dbReference type="SMART" id="SM00086">
    <property type="entry name" value="PAC"/>
    <property type="match status" value="3"/>
</dbReference>
<dbReference type="InterPro" id="IPR003594">
    <property type="entry name" value="HATPase_dom"/>
</dbReference>
<feature type="domain" description="Histidine kinase" evidence="9">
    <location>
        <begin position="986"/>
        <end position="1072"/>
    </location>
</feature>
<keyword evidence="5" id="KW-0418">Kinase</keyword>
<evidence type="ECO:0000256" key="2">
    <source>
        <dbReference type="ARBA" id="ARBA00022475"/>
    </source>
</evidence>
<feature type="domain" description="PAC" evidence="10">
    <location>
        <begin position="802"/>
        <end position="855"/>
    </location>
</feature>
<protein>
    <recommendedName>
        <fullName evidence="13">Oxygen sensor histidine kinase NreB</fullName>
    </recommendedName>
</protein>
<accession>A0A1D7QM10</accession>
<keyword evidence="2" id="KW-1003">Cell membrane</keyword>
<comment type="subcellular location">
    <subcellularLocation>
        <location evidence="1">Cell membrane</location>
        <topology evidence="1">Multi-pass membrane protein</topology>
    </subcellularLocation>
</comment>
<organism evidence="11 12">
    <name type="scientific">Pedobacter steynii</name>
    <dbReference type="NCBI Taxonomy" id="430522"/>
    <lineage>
        <taxon>Bacteria</taxon>
        <taxon>Pseudomonadati</taxon>
        <taxon>Bacteroidota</taxon>
        <taxon>Sphingobacteriia</taxon>
        <taxon>Sphingobacteriales</taxon>
        <taxon>Sphingobacteriaceae</taxon>
        <taxon>Pedobacter</taxon>
    </lineage>
</organism>
<evidence type="ECO:0000313" key="12">
    <source>
        <dbReference type="Proteomes" id="UP000094313"/>
    </source>
</evidence>
<feature type="domain" description="PAC" evidence="10">
    <location>
        <begin position="118"/>
        <end position="170"/>
    </location>
</feature>
<dbReference type="InterPro" id="IPR036890">
    <property type="entry name" value="HATPase_C_sf"/>
</dbReference>
<dbReference type="AlphaFoldDB" id="A0A1D7QM10"/>
<dbReference type="CDD" id="cd00130">
    <property type="entry name" value="PAS"/>
    <property type="match status" value="1"/>
</dbReference>
<dbReference type="PANTHER" id="PTHR24421:SF37">
    <property type="entry name" value="SENSOR HISTIDINE KINASE NARS"/>
    <property type="match status" value="1"/>
</dbReference>
<dbReference type="Gene3D" id="3.30.450.20">
    <property type="entry name" value="PAS domain"/>
    <property type="match status" value="5"/>
</dbReference>
<dbReference type="GO" id="GO:0005886">
    <property type="term" value="C:plasma membrane"/>
    <property type="evidence" value="ECO:0007669"/>
    <property type="project" value="UniProtKB-SubCell"/>
</dbReference>
<dbReference type="PROSITE" id="PS50109">
    <property type="entry name" value="HIS_KIN"/>
    <property type="match status" value="1"/>
</dbReference>
<gene>
    <name evidence="11" type="ORF">BFS30_22280</name>
</gene>
<reference evidence="11 12" key="1">
    <citation type="submission" date="2016-08" db="EMBL/GenBank/DDBJ databases">
        <authorList>
            <person name="Seilhamer J.J."/>
        </authorList>
    </citation>
    <scope>NUCLEOTIDE SEQUENCE [LARGE SCALE GENOMIC DNA]</scope>
    <source>
        <strain evidence="11 12">DX4</strain>
    </source>
</reference>
<dbReference type="GO" id="GO:0000160">
    <property type="term" value="P:phosphorelay signal transduction system"/>
    <property type="evidence" value="ECO:0007669"/>
    <property type="project" value="UniProtKB-KW"/>
</dbReference>
<keyword evidence="4" id="KW-0812">Transmembrane</keyword>
<name>A0A1D7QM10_9SPHI</name>
<dbReference type="InterPro" id="IPR013656">
    <property type="entry name" value="PAS_4"/>
</dbReference>
<dbReference type="Gene3D" id="3.30.450.40">
    <property type="match status" value="1"/>
</dbReference>
<dbReference type="SMART" id="SM00387">
    <property type="entry name" value="HATPase_c"/>
    <property type="match status" value="1"/>
</dbReference>
<dbReference type="PANTHER" id="PTHR24421">
    <property type="entry name" value="NITRATE/NITRITE SENSOR PROTEIN NARX-RELATED"/>
    <property type="match status" value="1"/>
</dbReference>
<dbReference type="InterPro" id="IPR000700">
    <property type="entry name" value="PAS-assoc_C"/>
</dbReference>
<dbReference type="KEGG" id="psty:BFS30_22280"/>